<feature type="domain" description="DUF4369" evidence="1">
    <location>
        <begin position="26"/>
        <end position="117"/>
    </location>
</feature>
<dbReference type="InterPro" id="IPR025380">
    <property type="entry name" value="DUF4369"/>
</dbReference>
<protein>
    <submittedName>
        <fullName evidence="2">DUF4369 domain-containing protein</fullName>
    </submittedName>
</protein>
<gene>
    <name evidence="2" type="ORF">CIK91_05465</name>
</gene>
<proteinExistence type="predicted"/>
<dbReference type="RefSeq" id="WP_006282695.1">
    <property type="nucleotide sequence ID" value="NZ_BPTR01000001.1"/>
</dbReference>
<organism evidence="2 3">
    <name type="scientific">Segatella bryantii</name>
    <name type="common">Prevotella bryantii</name>
    <dbReference type="NCBI Taxonomy" id="77095"/>
    <lineage>
        <taxon>Bacteria</taxon>
        <taxon>Pseudomonadati</taxon>
        <taxon>Bacteroidota</taxon>
        <taxon>Bacteroidia</taxon>
        <taxon>Bacteroidales</taxon>
        <taxon>Prevotellaceae</taxon>
        <taxon>Segatella</taxon>
    </lineage>
</organism>
<dbReference type="SUPFAM" id="SSF52833">
    <property type="entry name" value="Thioredoxin-like"/>
    <property type="match status" value="1"/>
</dbReference>
<dbReference type="EMBL" id="NPJF01000026">
    <property type="protein sequence ID" value="OYP55788.1"/>
    <property type="molecule type" value="Genomic_DNA"/>
</dbReference>
<dbReference type="GeneID" id="72479175"/>
<comment type="caution">
    <text evidence="2">The sequence shown here is derived from an EMBL/GenBank/DDBJ whole genome shotgun (WGS) entry which is preliminary data.</text>
</comment>
<evidence type="ECO:0000259" key="1">
    <source>
        <dbReference type="Pfam" id="PF14289"/>
    </source>
</evidence>
<dbReference type="PROSITE" id="PS51257">
    <property type="entry name" value="PROKAR_LIPOPROTEIN"/>
    <property type="match status" value="1"/>
</dbReference>
<evidence type="ECO:0000313" key="2">
    <source>
        <dbReference type="EMBL" id="OYP55788.1"/>
    </source>
</evidence>
<dbReference type="Proteomes" id="UP000216189">
    <property type="component" value="Unassembled WGS sequence"/>
</dbReference>
<reference evidence="2 3" key="1">
    <citation type="submission" date="2017-08" db="EMBL/GenBank/DDBJ databases">
        <title>Comparative genomics of non-oral Prevotella species.</title>
        <authorList>
            <person name="Accetto T."/>
            <person name="Nograsek B."/>
            <person name="Avgustin G."/>
        </authorList>
    </citation>
    <scope>NUCLEOTIDE SEQUENCE [LARGE SCALE GENOMIC DNA]</scope>
    <source>
        <strain evidence="2 3">TC1-1</strain>
    </source>
</reference>
<keyword evidence="3" id="KW-1185">Reference proteome</keyword>
<dbReference type="InterPro" id="IPR036249">
    <property type="entry name" value="Thioredoxin-like_sf"/>
</dbReference>
<dbReference type="Gene3D" id="3.40.30.10">
    <property type="entry name" value="Glutaredoxin"/>
    <property type="match status" value="1"/>
</dbReference>
<evidence type="ECO:0000313" key="3">
    <source>
        <dbReference type="Proteomes" id="UP000216189"/>
    </source>
</evidence>
<name>A0ABX4EI48_SEGBR</name>
<dbReference type="Pfam" id="PF14289">
    <property type="entry name" value="DUF4369"/>
    <property type="match status" value="1"/>
</dbReference>
<accession>A0ABX4EI48</accession>
<sequence>MKKITFLLLTFFSLFLCSCGIKSDRFKISGKFLHMNQAEFYIYSPDGVISGIDTIQISGGEIDYEIPCHNEGTLVIIFPNFSQQPIFAEPGTSVTIKADASHLKELKVEGSEANELMNHFREMILNVSPPEMIKKAEIFIKDHPESIVSTYLVRTYFLDKSYPDYTKAAELLKQMEAAQPKNGYIKRMTISLQQLKNAKEQANLPHFTAYDTEGKMFASSTLSSAPYAVINVWTSSDFESQNLQRFLKSIQQKSQGKLKLMSICVDASKKDCQQTMKRDSINWPNICDQDMFDGKTIKTLGLTSLPGNLLLKDGKIIARDLKSQDLRDRLNKIFP</sequence>